<dbReference type="GO" id="GO:0016020">
    <property type="term" value="C:membrane"/>
    <property type="evidence" value="ECO:0007669"/>
    <property type="project" value="UniProtKB-SubCell"/>
</dbReference>
<dbReference type="InterPro" id="IPR001046">
    <property type="entry name" value="NRAMP_fam"/>
</dbReference>
<dbReference type="AlphaFoldDB" id="W1P717"/>
<keyword evidence="3" id="KW-0813">Transport</keyword>
<keyword evidence="6" id="KW-0406">Ion transport</keyword>
<comment type="similarity">
    <text evidence="2">Belongs to the NRAMP (TC 2.A.55) family.</text>
</comment>
<keyword evidence="7 8" id="KW-0472">Membrane</keyword>
<dbReference type="HOGENOM" id="CLU_1847830_0_0_1"/>
<dbReference type="PANTHER" id="PTHR11706">
    <property type="entry name" value="SOLUTE CARRIER PROTEIN FAMILY 11 MEMBER"/>
    <property type="match status" value="1"/>
</dbReference>
<keyword evidence="5 8" id="KW-1133">Transmembrane helix</keyword>
<gene>
    <name evidence="9" type="ORF">AMTR_s00203p00031460</name>
</gene>
<evidence type="ECO:0000256" key="3">
    <source>
        <dbReference type="ARBA" id="ARBA00022448"/>
    </source>
</evidence>
<evidence type="ECO:0000256" key="2">
    <source>
        <dbReference type="ARBA" id="ARBA00009965"/>
    </source>
</evidence>
<sequence length="139" mass="14926">MDTIKIIEPIQNWWNVLGRSSSTVYAVALLASGQSSTVTGTYAGQFIMQGYLELRMKKWASNLTTRCIAITPSLIVSIVGGASAAGKLIIIASIILSFVLPFTLIPLLKFSSGSTKLGPYNNSIYVSLLSSTLPTMVTY</sequence>
<dbReference type="STRING" id="13333.W1P717"/>
<evidence type="ECO:0000256" key="5">
    <source>
        <dbReference type="ARBA" id="ARBA00022989"/>
    </source>
</evidence>
<comment type="subcellular location">
    <subcellularLocation>
        <location evidence="1">Membrane</location>
        <topology evidence="1">Multi-pass membrane protein</topology>
    </subcellularLocation>
</comment>
<dbReference type="Gramene" id="ERN03708">
    <property type="protein sequence ID" value="ERN03708"/>
    <property type="gene ID" value="AMTR_s00203p00031460"/>
</dbReference>
<proteinExistence type="inferred from homology"/>
<evidence type="ECO:0000313" key="10">
    <source>
        <dbReference type="Proteomes" id="UP000017836"/>
    </source>
</evidence>
<dbReference type="EMBL" id="KI394332">
    <property type="protein sequence ID" value="ERN03708.1"/>
    <property type="molecule type" value="Genomic_DNA"/>
</dbReference>
<dbReference type="Pfam" id="PF01566">
    <property type="entry name" value="Nramp"/>
    <property type="match status" value="1"/>
</dbReference>
<evidence type="ECO:0000256" key="8">
    <source>
        <dbReference type="SAM" id="Phobius"/>
    </source>
</evidence>
<dbReference type="PRINTS" id="PR00447">
    <property type="entry name" value="NATRESASSCMP"/>
</dbReference>
<feature type="transmembrane region" description="Helical" evidence="8">
    <location>
        <begin position="63"/>
        <end position="82"/>
    </location>
</feature>
<keyword evidence="10" id="KW-1185">Reference proteome</keyword>
<dbReference type="PANTHER" id="PTHR11706:SF77">
    <property type="entry name" value="METAL TRANSPORTER NRAMP5"/>
    <property type="match status" value="1"/>
</dbReference>
<evidence type="ECO:0000256" key="4">
    <source>
        <dbReference type="ARBA" id="ARBA00022692"/>
    </source>
</evidence>
<name>W1P717_AMBTC</name>
<dbReference type="eggNOG" id="KOG1291">
    <property type="taxonomic scope" value="Eukaryota"/>
</dbReference>
<evidence type="ECO:0000256" key="1">
    <source>
        <dbReference type="ARBA" id="ARBA00004141"/>
    </source>
</evidence>
<organism evidence="9 10">
    <name type="scientific">Amborella trichopoda</name>
    <dbReference type="NCBI Taxonomy" id="13333"/>
    <lineage>
        <taxon>Eukaryota</taxon>
        <taxon>Viridiplantae</taxon>
        <taxon>Streptophyta</taxon>
        <taxon>Embryophyta</taxon>
        <taxon>Tracheophyta</taxon>
        <taxon>Spermatophyta</taxon>
        <taxon>Magnoliopsida</taxon>
        <taxon>Amborellales</taxon>
        <taxon>Amborellaceae</taxon>
        <taxon>Amborella</taxon>
    </lineage>
</organism>
<reference evidence="10" key="1">
    <citation type="journal article" date="2013" name="Science">
        <title>The Amborella genome and the evolution of flowering plants.</title>
        <authorList>
            <consortium name="Amborella Genome Project"/>
        </authorList>
    </citation>
    <scope>NUCLEOTIDE SEQUENCE [LARGE SCALE GENOMIC DNA]</scope>
</reference>
<protein>
    <submittedName>
        <fullName evidence="9">Uncharacterized protein</fullName>
    </submittedName>
</protein>
<dbReference type="Proteomes" id="UP000017836">
    <property type="component" value="Unassembled WGS sequence"/>
</dbReference>
<evidence type="ECO:0000313" key="9">
    <source>
        <dbReference type="EMBL" id="ERN03708.1"/>
    </source>
</evidence>
<accession>W1P717</accession>
<evidence type="ECO:0000256" key="6">
    <source>
        <dbReference type="ARBA" id="ARBA00023065"/>
    </source>
</evidence>
<dbReference type="GO" id="GO:0046873">
    <property type="term" value="F:metal ion transmembrane transporter activity"/>
    <property type="evidence" value="ECO:0007669"/>
    <property type="project" value="InterPro"/>
</dbReference>
<evidence type="ECO:0000256" key="7">
    <source>
        <dbReference type="ARBA" id="ARBA00023136"/>
    </source>
</evidence>
<keyword evidence="4 8" id="KW-0812">Transmembrane</keyword>
<feature type="transmembrane region" description="Helical" evidence="8">
    <location>
        <begin position="88"/>
        <end position="108"/>
    </location>
</feature>
<dbReference type="OMA" id="KWITYGA"/>